<dbReference type="eggNOG" id="ENOG5032Z9U">
    <property type="taxonomic scope" value="Bacteria"/>
</dbReference>
<reference evidence="1" key="1">
    <citation type="submission" date="2013-12" db="EMBL/GenBank/DDBJ databases">
        <authorList>
            <person name="Linke B."/>
        </authorList>
    </citation>
    <scope>NUCLEOTIDE SEQUENCE [LARGE SCALE GENOMIC DNA]</scope>
    <source>
        <strain evidence="1">CRIB-18</strain>
    </source>
</reference>
<dbReference type="RefSeq" id="WP_053331925.1">
    <property type="nucleotide sequence ID" value="NZ_CCEJ010000008.1"/>
</dbReference>
<protein>
    <recommendedName>
        <fullName evidence="3">Type III secretion chaperone SycE</fullName>
    </recommendedName>
</protein>
<reference evidence="1" key="2">
    <citation type="submission" date="2014-09" db="EMBL/GenBank/DDBJ databases">
        <title>Criblamydia sequanensis harbors a mega-plasmid encoding arsenite resistance.</title>
        <authorList>
            <person name="Bertelli C."/>
            <person name="Goesmann A."/>
            <person name="Greub G."/>
        </authorList>
    </citation>
    <scope>NUCLEOTIDE SEQUENCE [LARGE SCALE GENOMIC DNA]</scope>
    <source>
        <strain evidence="1">CRIB-18</strain>
    </source>
</reference>
<dbReference type="AlphaFoldDB" id="A0A090CZR1"/>
<sequence length="135" mass="16223">MNAQQDIKKIFHDLMTQKQGQVFLCSKDMTLRVFDDGSKLSMSCPVYFGSNYLPASVRDAIKKNPPFGSQFSLKTYFIVDEEHYRIFLNYIGSTEELTNMKFFRLMKEFEFMVEEWRIFLDEHDKQDLIYIWKNR</sequence>
<gene>
    <name evidence="1" type="ORF">CSEC_1653</name>
</gene>
<evidence type="ECO:0000313" key="2">
    <source>
        <dbReference type="Proteomes" id="UP000031552"/>
    </source>
</evidence>
<accession>A0A090CZR1</accession>
<dbReference type="OrthoDB" id="21367at2"/>
<proteinExistence type="predicted"/>
<dbReference type="EMBL" id="CCEJ010000008">
    <property type="protein sequence ID" value="CDR34466.1"/>
    <property type="molecule type" value="Genomic_DNA"/>
</dbReference>
<comment type="caution">
    <text evidence="1">The sequence shown here is derived from an EMBL/GenBank/DDBJ whole genome shotgun (WGS) entry which is preliminary data.</text>
</comment>
<evidence type="ECO:0008006" key="3">
    <source>
        <dbReference type="Google" id="ProtNLM"/>
    </source>
</evidence>
<name>A0A090CZR1_9BACT</name>
<keyword evidence="2" id="KW-1185">Reference proteome</keyword>
<dbReference type="STRING" id="1437425.CSEC_1653"/>
<dbReference type="Proteomes" id="UP000031552">
    <property type="component" value="Unassembled WGS sequence"/>
</dbReference>
<organism evidence="1 2">
    <name type="scientific">Candidatus Criblamydia sequanensis CRIB-18</name>
    <dbReference type="NCBI Taxonomy" id="1437425"/>
    <lineage>
        <taxon>Bacteria</taxon>
        <taxon>Pseudomonadati</taxon>
        <taxon>Chlamydiota</taxon>
        <taxon>Chlamydiia</taxon>
        <taxon>Parachlamydiales</taxon>
        <taxon>Candidatus Criblamydiaceae</taxon>
        <taxon>Candidatus Criblamydia</taxon>
    </lineage>
</organism>
<evidence type="ECO:0000313" key="1">
    <source>
        <dbReference type="EMBL" id="CDR34466.1"/>
    </source>
</evidence>